<dbReference type="InterPro" id="IPR007168">
    <property type="entry name" value="Phageshock_PspC_N"/>
</dbReference>
<accession>A0A859FAM8</accession>
<dbReference type="Pfam" id="PF04024">
    <property type="entry name" value="PspC"/>
    <property type="match status" value="1"/>
</dbReference>
<dbReference type="GO" id="GO:0005886">
    <property type="term" value="C:plasma membrane"/>
    <property type="evidence" value="ECO:0007669"/>
    <property type="project" value="UniProtKB-SubCell"/>
</dbReference>
<gene>
    <name evidence="8" type="ORF">FLK61_24710</name>
</gene>
<evidence type="ECO:0000256" key="5">
    <source>
        <dbReference type="ARBA" id="ARBA00023136"/>
    </source>
</evidence>
<dbReference type="Proteomes" id="UP000318138">
    <property type="component" value="Chromosome"/>
</dbReference>
<keyword evidence="5 6" id="KW-0472">Membrane</keyword>
<name>A0A859FAM8_9BACI</name>
<reference evidence="9" key="1">
    <citation type="submission" date="2019-07" db="EMBL/GenBank/DDBJ databases">
        <title>Bacillus alkalisoli sp. nov. isolated from saline soil.</title>
        <authorList>
            <person name="Sun J.-Q."/>
            <person name="Xu L."/>
        </authorList>
    </citation>
    <scope>NUCLEOTIDE SEQUENCE [LARGE SCALE GENOMIC DNA]</scope>
    <source>
        <strain evidence="9">M4U3P1</strain>
    </source>
</reference>
<keyword evidence="3 6" id="KW-0812">Transmembrane</keyword>
<evidence type="ECO:0000256" key="2">
    <source>
        <dbReference type="ARBA" id="ARBA00022475"/>
    </source>
</evidence>
<evidence type="ECO:0000259" key="7">
    <source>
        <dbReference type="Pfam" id="PF04024"/>
    </source>
</evidence>
<dbReference type="RefSeq" id="WP_176008024.1">
    <property type="nucleotide sequence ID" value="NZ_CP041372.2"/>
</dbReference>
<dbReference type="EMBL" id="CP041372">
    <property type="protein sequence ID" value="QKS69980.1"/>
    <property type="molecule type" value="Genomic_DNA"/>
</dbReference>
<feature type="domain" description="Phage shock protein PspC N-terminal" evidence="7">
    <location>
        <begin position="3"/>
        <end position="55"/>
    </location>
</feature>
<evidence type="ECO:0000256" key="3">
    <source>
        <dbReference type="ARBA" id="ARBA00022692"/>
    </source>
</evidence>
<feature type="transmembrane region" description="Helical" evidence="6">
    <location>
        <begin position="29"/>
        <end position="53"/>
    </location>
</feature>
<evidence type="ECO:0000313" key="9">
    <source>
        <dbReference type="Proteomes" id="UP000318138"/>
    </source>
</evidence>
<organism evidence="8 9">
    <name type="scientific">Paenalkalicoccus suaedae</name>
    <dbReference type="NCBI Taxonomy" id="2592382"/>
    <lineage>
        <taxon>Bacteria</taxon>
        <taxon>Bacillati</taxon>
        <taxon>Bacillota</taxon>
        <taxon>Bacilli</taxon>
        <taxon>Bacillales</taxon>
        <taxon>Bacillaceae</taxon>
        <taxon>Paenalkalicoccus</taxon>
    </lineage>
</organism>
<dbReference type="PANTHER" id="PTHR33885:SF3">
    <property type="entry name" value="PHAGE SHOCK PROTEIN C"/>
    <property type="match status" value="1"/>
</dbReference>
<evidence type="ECO:0000256" key="6">
    <source>
        <dbReference type="SAM" id="Phobius"/>
    </source>
</evidence>
<keyword evidence="4 6" id="KW-1133">Transmembrane helix</keyword>
<keyword evidence="9" id="KW-1185">Reference proteome</keyword>
<comment type="subcellular location">
    <subcellularLocation>
        <location evidence="1">Cell membrane</location>
        <topology evidence="1">Single-pass membrane protein</topology>
    </subcellularLocation>
</comment>
<dbReference type="PANTHER" id="PTHR33885">
    <property type="entry name" value="PHAGE SHOCK PROTEIN C"/>
    <property type="match status" value="1"/>
</dbReference>
<dbReference type="KEGG" id="psua:FLK61_24710"/>
<sequence length="61" mass="6903">MSKLIRSSNEKVLYGVCSGIADYFSISTFLVRLVFLLTISVSIWVYIVLSMYLDEGPTYSL</sequence>
<evidence type="ECO:0000256" key="1">
    <source>
        <dbReference type="ARBA" id="ARBA00004162"/>
    </source>
</evidence>
<evidence type="ECO:0000313" key="8">
    <source>
        <dbReference type="EMBL" id="QKS69980.1"/>
    </source>
</evidence>
<keyword evidence="2" id="KW-1003">Cell membrane</keyword>
<dbReference type="InterPro" id="IPR052027">
    <property type="entry name" value="PspC"/>
</dbReference>
<dbReference type="AlphaFoldDB" id="A0A859FAM8"/>
<protein>
    <submittedName>
        <fullName evidence="8">PspC domain-containing protein</fullName>
    </submittedName>
</protein>
<evidence type="ECO:0000256" key="4">
    <source>
        <dbReference type="ARBA" id="ARBA00022989"/>
    </source>
</evidence>
<proteinExistence type="predicted"/>